<feature type="region of interest" description="Disordered" evidence="1">
    <location>
        <begin position="359"/>
        <end position="402"/>
    </location>
</feature>
<dbReference type="GeneID" id="87913764"/>
<organism evidence="2 3">
    <name type="scientific">Podospora pseudocomata</name>
    <dbReference type="NCBI Taxonomy" id="2093779"/>
    <lineage>
        <taxon>Eukaryota</taxon>
        <taxon>Fungi</taxon>
        <taxon>Dikarya</taxon>
        <taxon>Ascomycota</taxon>
        <taxon>Pezizomycotina</taxon>
        <taxon>Sordariomycetes</taxon>
        <taxon>Sordariomycetidae</taxon>
        <taxon>Sordariales</taxon>
        <taxon>Podosporaceae</taxon>
        <taxon>Podospora</taxon>
    </lineage>
</organism>
<sequence length="402" mass="41596">MPDYKDLLKNGWHPEKSGTSIKGSVKSLVGRGDDKNKYEHHTPRPLSSLQDPASFAPPPKRTNTGSISLQEQQQAAGEEEERERPKPPKPWSLNTTGLSTANLPPPPARRDVPSRPSSTSSTGGLGGPPPPPARSSPGVGQNPRVPPPALPPRLPPRSPAGGTNALDNLTKSISAASINNDPTVPKPNQGAMGRLAAAGVNVPGLGIGTASHPPPPPQPPRTSSPSSSSSYTGLAKAGLNHYRSSAPEQKASLRNAAANSLTQQPQDSTTQSSSPHTSLAKAGLNRYNNSAPEQKAALQSAAKTGYHRYQSATPEQKAAVQNAASSAVRGGLERYNSAATAPEQKAGVSGAATSMFSAAITAKKKPPPPPPPAKKPQFLVGRNNTGEDGDAPPPIPLGTRPF</sequence>
<comment type="caution">
    <text evidence="2">The sequence shown here is derived from an EMBL/GenBank/DDBJ whole genome shotgun (WGS) entry which is preliminary data.</text>
</comment>
<name>A0ABR0G4Q6_9PEZI</name>
<proteinExistence type="predicted"/>
<feature type="compositionally biased region" description="Basic and acidic residues" evidence="1">
    <location>
        <begin position="1"/>
        <end position="16"/>
    </location>
</feature>
<feature type="compositionally biased region" description="Polar residues" evidence="1">
    <location>
        <begin position="165"/>
        <end position="182"/>
    </location>
</feature>
<feature type="compositionally biased region" description="Basic and acidic residues" evidence="1">
    <location>
        <begin position="31"/>
        <end position="42"/>
    </location>
</feature>
<feature type="compositionally biased region" description="Pro residues" evidence="1">
    <location>
        <begin position="144"/>
        <end position="158"/>
    </location>
</feature>
<feature type="compositionally biased region" description="Low complexity" evidence="1">
    <location>
        <begin position="260"/>
        <end position="279"/>
    </location>
</feature>
<evidence type="ECO:0000313" key="3">
    <source>
        <dbReference type="Proteomes" id="UP001323405"/>
    </source>
</evidence>
<evidence type="ECO:0000256" key="1">
    <source>
        <dbReference type="SAM" id="MobiDB-lite"/>
    </source>
</evidence>
<evidence type="ECO:0000313" key="2">
    <source>
        <dbReference type="EMBL" id="KAK4650729.1"/>
    </source>
</evidence>
<protein>
    <submittedName>
        <fullName evidence="2">Uncharacterized protein</fullName>
    </submittedName>
</protein>
<dbReference type="RefSeq" id="XP_062739704.1">
    <property type="nucleotide sequence ID" value="XM_062893857.1"/>
</dbReference>
<dbReference type="Proteomes" id="UP001323405">
    <property type="component" value="Unassembled WGS sequence"/>
</dbReference>
<accession>A0ABR0G4Q6</accession>
<feature type="compositionally biased region" description="Polar residues" evidence="1">
    <location>
        <begin position="92"/>
        <end position="102"/>
    </location>
</feature>
<feature type="compositionally biased region" description="Pro residues" evidence="1">
    <location>
        <begin position="212"/>
        <end position="222"/>
    </location>
</feature>
<feature type="region of interest" description="Disordered" evidence="1">
    <location>
        <begin position="1"/>
        <end position="325"/>
    </location>
</feature>
<keyword evidence="3" id="KW-1185">Reference proteome</keyword>
<reference evidence="2 3" key="1">
    <citation type="journal article" date="2023" name="bioRxiv">
        <title>High-quality genome assemblies of four members of thePodospora anserinaspecies complex.</title>
        <authorList>
            <person name="Ament-Velasquez S.L."/>
            <person name="Vogan A.A."/>
            <person name="Wallerman O."/>
            <person name="Hartmann F."/>
            <person name="Gautier V."/>
            <person name="Silar P."/>
            <person name="Giraud T."/>
            <person name="Johannesson H."/>
        </authorList>
    </citation>
    <scope>NUCLEOTIDE SEQUENCE [LARGE SCALE GENOMIC DNA]</scope>
    <source>
        <strain evidence="2 3">CBS 415.72m</strain>
    </source>
</reference>
<dbReference type="EMBL" id="JAFFHA010000009">
    <property type="protein sequence ID" value="KAK4650729.1"/>
    <property type="molecule type" value="Genomic_DNA"/>
</dbReference>
<gene>
    <name evidence="2" type="ORF">QC762_710120</name>
</gene>